<evidence type="ECO:0000313" key="2">
    <source>
        <dbReference type="Proteomes" id="UP000282454"/>
    </source>
</evidence>
<dbReference type="EMBL" id="RCDD01000001">
    <property type="protein sequence ID" value="RLK61311.1"/>
    <property type="molecule type" value="Genomic_DNA"/>
</dbReference>
<gene>
    <name evidence="1" type="ORF">CLV68_1848</name>
</gene>
<reference evidence="1 2" key="1">
    <citation type="submission" date="2018-10" db="EMBL/GenBank/DDBJ databases">
        <title>Genomic Encyclopedia of Archaeal and Bacterial Type Strains, Phase II (KMG-II): from individual species to whole genera.</title>
        <authorList>
            <person name="Goeker M."/>
        </authorList>
    </citation>
    <scope>NUCLEOTIDE SEQUENCE [LARGE SCALE GENOMIC DNA]</scope>
    <source>
        <strain evidence="1 2">DSM 45657</strain>
    </source>
</reference>
<sequence length="153" mass="15946">MELDTVLALARRRGGGLVNVGHGRDPRSTAAAAAFVAAWAGTVCAVVSWPPEAASWLRQACRFAGGSPDLWVIADDAASWAGMGRRLVAQPQWRPGRTIAFSGLADPALPGLVGDVDGLSGAGSDGSSWSFFDGRLHRSDVRSGVSTVEGRWS</sequence>
<proteinExistence type="predicted"/>
<evidence type="ECO:0000313" key="1">
    <source>
        <dbReference type="EMBL" id="RLK61311.1"/>
    </source>
</evidence>
<organism evidence="1 2">
    <name type="scientific">Actinokineospora cianjurensis</name>
    <dbReference type="NCBI Taxonomy" id="585224"/>
    <lineage>
        <taxon>Bacteria</taxon>
        <taxon>Bacillati</taxon>
        <taxon>Actinomycetota</taxon>
        <taxon>Actinomycetes</taxon>
        <taxon>Pseudonocardiales</taxon>
        <taxon>Pseudonocardiaceae</taxon>
        <taxon>Actinokineospora</taxon>
    </lineage>
</organism>
<accession>A0A421BA56</accession>
<dbReference type="Proteomes" id="UP000282454">
    <property type="component" value="Unassembled WGS sequence"/>
</dbReference>
<protein>
    <submittedName>
        <fullName evidence="1">Uncharacterized protein</fullName>
    </submittedName>
</protein>
<dbReference type="OrthoDB" id="4549891at2"/>
<dbReference type="AlphaFoldDB" id="A0A421BA56"/>
<comment type="caution">
    <text evidence="1">The sequence shown here is derived from an EMBL/GenBank/DDBJ whole genome shotgun (WGS) entry which is preliminary data.</text>
</comment>
<dbReference type="RefSeq" id="WP_121389986.1">
    <property type="nucleotide sequence ID" value="NZ_RCDD01000001.1"/>
</dbReference>
<keyword evidence="2" id="KW-1185">Reference proteome</keyword>
<name>A0A421BA56_9PSEU</name>